<reference evidence="1" key="1">
    <citation type="submission" date="2014-11" db="EMBL/GenBank/DDBJ databases">
        <authorList>
            <person name="Amaro Gonzalez C."/>
        </authorList>
    </citation>
    <scope>NUCLEOTIDE SEQUENCE</scope>
</reference>
<proteinExistence type="predicted"/>
<protein>
    <submittedName>
        <fullName evidence="1">Uncharacterized protein</fullName>
    </submittedName>
</protein>
<dbReference type="AlphaFoldDB" id="A0A0E9PAF6"/>
<name>A0A0E9PAF6_ANGAN</name>
<reference evidence="1" key="2">
    <citation type="journal article" date="2015" name="Fish Shellfish Immunol.">
        <title>Early steps in the European eel (Anguilla anguilla)-Vibrio vulnificus interaction in the gills: Role of the RtxA13 toxin.</title>
        <authorList>
            <person name="Callol A."/>
            <person name="Pajuelo D."/>
            <person name="Ebbesson L."/>
            <person name="Teles M."/>
            <person name="MacKenzie S."/>
            <person name="Amaro C."/>
        </authorList>
    </citation>
    <scope>NUCLEOTIDE SEQUENCE</scope>
</reference>
<organism evidence="1">
    <name type="scientific">Anguilla anguilla</name>
    <name type="common">European freshwater eel</name>
    <name type="synonym">Muraena anguilla</name>
    <dbReference type="NCBI Taxonomy" id="7936"/>
    <lineage>
        <taxon>Eukaryota</taxon>
        <taxon>Metazoa</taxon>
        <taxon>Chordata</taxon>
        <taxon>Craniata</taxon>
        <taxon>Vertebrata</taxon>
        <taxon>Euteleostomi</taxon>
        <taxon>Actinopterygii</taxon>
        <taxon>Neopterygii</taxon>
        <taxon>Teleostei</taxon>
        <taxon>Anguilliformes</taxon>
        <taxon>Anguillidae</taxon>
        <taxon>Anguilla</taxon>
    </lineage>
</organism>
<accession>A0A0E9PAF6</accession>
<evidence type="ECO:0000313" key="1">
    <source>
        <dbReference type="EMBL" id="JAH01494.1"/>
    </source>
</evidence>
<sequence>MAYQAYQSAPHNAPPDQSFLWNIFQRYLDTF</sequence>
<dbReference type="EMBL" id="GBXM01107083">
    <property type="protein sequence ID" value="JAH01494.1"/>
    <property type="molecule type" value="Transcribed_RNA"/>
</dbReference>